<dbReference type="PROSITE" id="PS50943">
    <property type="entry name" value="HTH_CROC1"/>
    <property type="match status" value="1"/>
</dbReference>
<proteinExistence type="predicted"/>
<accession>A0A5D0UAH3</accession>
<feature type="domain" description="HTH cro/C1-type" evidence="1">
    <location>
        <begin position="21"/>
        <end position="67"/>
    </location>
</feature>
<gene>
    <name evidence="2" type="ORF">FXF65_14895</name>
</gene>
<comment type="caution">
    <text evidence="2">The sequence shown here is derived from an EMBL/GenBank/DDBJ whole genome shotgun (WGS) entry which is preliminary data.</text>
</comment>
<dbReference type="OrthoDB" id="3355929at2"/>
<evidence type="ECO:0000313" key="2">
    <source>
        <dbReference type="EMBL" id="TYC15348.1"/>
    </source>
</evidence>
<dbReference type="AlphaFoldDB" id="A0A5D0UAH3"/>
<dbReference type="RefSeq" id="WP_148350490.1">
    <property type="nucleotide sequence ID" value="NZ_JBHSBF010000027.1"/>
</dbReference>
<dbReference type="SUPFAM" id="SSF47413">
    <property type="entry name" value="lambda repressor-like DNA-binding domains"/>
    <property type="match status" value="1"/>
</dbReference>
<reference evidence="2 3" key="1">
    <citation type="submission" date="2019-08" db="EMBL/GenBank/DDBJ databases">
        <title>Actinomadura sp. nov. CYP1-5 isolated from mountain soil.</title>
        <authorList>
            <person name="Songsumanus A."/>
            <person name="Kuncharoen N."/>
            <person name="Kudo T."/>
            <person name="Yuki M."/>
            <person name="Igarashi Y."/>
            <person name="Tanasupawat S."/>
        </authorList>
    </citation>
    <scope>NUCLEOTIDE SEQUENCE [LARGE SCALE GENOMIC DNA]</scope>
    <source>
        <strain evidence="2 3">GKU157</strain>
    </source>
</reference>
<dbReference type="GO" id="GO:0003677">
    <property type="term" value="F:DNA binding"/>
    <property type="evidence" value="ECO:0007669"/>
    <property type="project" value="InterPro"/>
</dbReference>
<name>A0A5D0UAH3_9ACTN</name>
<dbReference type="EMBL" id="VSFF01000005">
    <property type="protein sequence ID" value="TYC15348.1"/>
    <property type="molecule type" value="Genomic_DNA"/>
</dbReference>
<dbReference type="Proteomes" id="UP000322634">
    <property type="component" value="Unassembled WGS sequence"/>
</dbReference>
<dbReference type="SMART" id="SM00530">
    <property type="entry name" value="HTH_XRE"/>
    <property type="match status" value="1"/>
</dbReference>
<dbReference type="Pfam" id="PF19054">
    <property type="entry name" value="DUF5753"/>
    <property type="match status" value="1"/>
</dbReference>
<dbReference type="InterPro" id="IPR001387">
    <property type="entry name" value="Cro/C1-type_HTH"/>
</dbReference>
<dbReference type="Pfam" id="PF13560">
    <property type="entry name" value="HTH_31"/>
    <property type="match status" value="1"/>
</dbReference>
<dbReference type="InterPro" id="IPR010982">
    <property type="entry name" value="Lambda_DNA-bd_dom_sf"/>
</dbReference>
<dbReference type="CDD" id="cd00093">
    <property type="entry name" value="HTH_XRE"/>
    <property type="match status" value="1"/>
</dbReference>
<evidence type="ECO:0000313" key="3">
    <source>
        <dbReference type="Proteomes" id="UP000322634"/>
    </source>
</evidence>
<keyword evidence="3" id="KW-1185">Reference proteome</keyword>
<organism evidence="2 3">
    <name type="scientific">Actinomadura syzygii</name>
    <dbReference type="NCBI Taxonomy" id="1427538"/>
    <lineage>
        <taxon>Bacteria</taxon>
        <taxon>Bacillati</taxon>
        <taxon>Actinomycetota</taxon>
        <taxon>Actinomycetes</taxon>
        <taxon>Streptosporangiales</taxon>
        <taxon>Thermomonosporaceae</taxon>
        <taxon>Actinomadura</taxon>
    </lineage>
</organism>
<protein>
    <submittedName>
        <fullName evidence="2">Helix-turn-helix transcriptional regulator</fullName>
    </submittedName>
</protein>
<dbReference type="Gene3D" id="1.10.260.40">
    <property type="entry name" value="lambda repressor-like DNA-binding domains"/>
    <property type="match status" value="1"/>
</dbReference>
<evidence type="ECO:0000259" key="1">
    <source>
        <dbReference type="PROSITE" id="PS50943"/>
    </source>
</evidence>
<dbReference type="InterPro" id="IPR043917">
    <property type="entry name" value="DUF5753"/>
</dbReference>
<sequence>MRTRPGFDPDRNLWDLIAAELRRQRVERGLSLAAVGDLIDRDRSLIARVESGETKLQAAHAIKIDKAWSLGHFFQRLVKFAKAGHDVEWFKTHSDLESRSSELRIWELGWIPGLLQTEGYIRAMFTAAGVEDPEEGVRARLKRQDCLTRKPRPRVWVILDQGVIEQPVGSAGIMREQLNRLIEFAALPNASIRLVPRTAGAHVGRDGSFKIMTVAGADTVYAAAHGGGRLVQDATDIASYRVWFDLIGDVALPKDASRSMLIKTMERFL</sequence>